<organism evidence="1 2">
    <name type="scientific">Pinctada imbricata</name>
    <name type="common">Atlantic pearl-oyster</name>
    <name type="synonym">Pinctada martensii</name>
    <dbReference type="NCBI Taxonomy" id="66713"/>
    <lineage>
        <taxon>Eukaryota</taxon>
        <taxon>Metazoa</taxon>
        <taxon>Spiralia</taxon>
        <taxon>Lophotrochozoa</taxon>
        <taxon>Mollusca</taxon>
        <taxon>Bivalvia</taxon>
        <taxon>Autobranchia</taxon>
        <taxon>Pteriomorphia</taxon>
        <taxon>Pterioida</taxon>
        <taxon>Pterioidea</taxon>
        <taxon>Pteriidae</taxon>
        <taxon>Pinctada</taxon>
    </lineage>
</organism>
<dbReference type="Proteomes" id="UP001186944">
    <property type="component" value="Unassembled WGS sequence"/>
</dbReference>
<sequence length="185" mass="20968">MVDLNTDFTLVIHSSSVIYGEEVDHGRFPLLKHAPADALTLLAKQLCIAAKDSGNEDLKKKRTMAQPNNDIDDVFTYTLNWWGQIHVIENNSDRSVIYIRDYSDSELLLNSRGKHRTEDVIPTGKCQVVNVMTAQMPDADWQVIPKKHLRIATTESQKLHEPEVTENFEGLHGTRPILILQPPQT</sequence>
<proteinExistence type="predicted"/>
<evidence type="ECO:0000313" key="1">
    <source>
        <dbReference type="EMBL" id="KAK3100670.1"/>
    </source>
</evidence>
<accession>A0AA89C027</accession>
<reference evidence="1" key="1">
    <citation type="submission" date="2019-08" db="EMBL/GenBank/DDBJ databases">
        <title>The improved chromosome-level genome for the pearl oyster Pinctada fucata martensii using PacBio sequencing and Hi-C.</title>
        <authorList>
            <person name="Zheng Z."/>
        </authorList>
    </citation>
    <scope>NUCLEOTIDE SEQUENCE</scope>
    <source>
        <strain evidence="1">ZZ-2019</strain>
        <tissue evidence="1">Adductor muscle</tissue>
    </source>
</reference>
<keyword evidence="2" id="KW-1185">Reference proteome</keyword>
<gene>
    <name evidence="1" type="ORF">FSP39_023578</name>
</gene>
<comment type="caution">
    <text evidence="1">The sequence shown here is derived from an EMBL/GenBank/DDBJ whole genome shotgun (WGS) entry which is preliminary data.</text>
</comment>
<dbReference type="EMBL" id="VSWD01000006">
    <property type="protein sequence ID" value="KAK3100670.1"/>
    <property type="molecule type" value="Genomic_DNA"/>
</dbReference>
<name>A0AA89C027_PINIB</name>
<protein>
    <submittedName>
        <fullName evidence="1">Uncharacterized protein</fullName>
    </submittedName>
</protein>
<dbReference type="AlphaFoldDB" id="A0AA89C027"/>
<evidence type="ECO:0000313" key="2">
    <source>
        <dbReference type="Proteomes" id="UP001186944"/>
    </source>
</evidence>